<proteinExistence type="predicted"/>
<dbReference type="PANTHER" id="PTHR41878">
    <property type="entry name" value="LEXA REPRESSOR-RELATED"/>
    <property type="match status" value="1"/>
</dbReference>
<evidence type="ECO:0000313" key="3">
    <source>
        <dbReference type="Proteomes" id="UP000427281"/>
    </source>
</evidence>
<dbReference type="AlphaFoldDB" id="A0A6I6AL57"/>
<accession>A0A6I6AL57</accession>
<organism evidence="2 3">
    <name type="scientific">Gimesia benthica</name>
    <dbReference type="NCBI Taxonomy" id="2608982"/>
    <lineage>
        <taxon>Bacteria</taxon>
        <taxon>Pseudomonadati</taxon>
        <taxon>Planctomycetota</taxon>
        <taxon>Planctomycetia</taxon>
        <taxon>Planctomycetales</taxon>
        <taxon>Planctomycetaceae</taxon>
        <taxon>Gimesia</taxon>
    </lineage>
</organism>
<dbReference type="Proteomes" id="UP000427281">
    <property type="component" value="Chromosome"/>
</dbReference>
<reference evidence="2 3" key="1">
    <citation type="submission" date="2019-09" db="EMBL/GenBank/DDBJ databases">
        <title>Gimesia benthica sp. nov., a novel bacterium isolated from deep-sea water of the Northwest Indian Ocean.</title>
        <authorList>
            <person name="Dai X."/>
        </authorList>
    </citation>
    <scope>NUCLEOTIDE SEQUENCE [LARGE SCALE GENOMIC DNA]</scope>
    <source>
        <strain evidence="2 3">E7</strain>
    </source>
</reference>
<name>A0A6I6AL57_9PLAN</name>
<keyword evidence="3" id="KW-1185">Reference proteome</keyword>
<dbReference type="EMBL" id="CP043930">
    <property type="protein sequence ID" value="QGQ25740.1"/>
    <property type="molecule type" value="Genomic_DNA"/>
</dbReference>
<dbReference type="SUPFAM" id="SSF159941">
    <property type="entry name" value="MM3350-like"/>
    <property type="match status" value="1"/>
</dbReference>
<feature type="domain" description="Plasmid pRiA4b Orf3-like" evidence="1">
    <location>
        <begin position="5"/>
        <end position="167"/>
    </location>
</feature>
<dbReference type="KEGG" id="gim:F1728_25050"/>
<sequence>MTQLGIEPQIRRRNQVQECTLDILHEHIQTAMGWDNMHLYQFEIKGERYGNPDLLDDGFGDFVCFDSTATILNQILPRTDKRFSFKYEYDFGDGWKHEVLFEGQPPLEKNKKYPFCLEGEQACPPEDIGGVWGYVDFLEALADSKHERHEEFMEWGGPFEPNAFDPKQATREMKKGLPDWIVMR</sequence>
<dbReference type="Pfam" id="PF07929">
    <property type="entry name" value="PRiA4_ORF3"/>
    <property type="match status" value="1"/>
</dbReference>
<dbReference type="InterPro" id="IPR024047">
    <property type="entry name" value="MM3350-like_sf"/>
</dbReference>
<dbReference type="Gene3D" id="3.10.290.30">
    <property type="entry name" value="MM3350-like"/>
    <property type="match status" value="1"/>
</dbReference>
<dbReference type="RefSeq" id="WP_155366336.1">
    <property type="nucleotide sequence ID" value="NZ_CP043930.1"/>
</dbReference>
<dbReference type="InterPro" id="IPR012912">
    <property type="entry name" value="Plasmid_pRiA4b_Orf3-like"/>
</dbReference>
<protein>
    <submittedName>
        <fullName evidence="2">Plasmid pRiA4b ORF-3 family protein</fullName>
    </submittedName>
</protein>
<evidence type="ECO:0000313" key="2">
    <source>
        <dbReference type="EMBL" id="QGQ25740.1"/>
    </source>
</evidence>
<dbReference type="PANTHER" id="PTHR41878:SF1">
    <property type="entry name" value="TNPR PROTEIN"/>
    <property type="match status" value="1"/>
</dbReference>
<gene>
    <name evidence="2" type="ORF">F1728_25050</name>
</gene>
<evidence type="ECO:0000259" key="1">
    <source>
        <dbReference type="Pfam" id="PF07929"/>
    </source>
</evidence>